<dbReference type="PANTHER" id="PTHR42934">
    <property type="entry name" value="GLYCOLATE OXIDASE SUBUNIT GLCD"/>
    <property type="match status" value="1"/>
</dbReference>
<dbReference type="Pfam" id="PF01565">
    <property type="entry name" value="FAD_binding_4"/>
    <property type="match status" value="2"/>
</dbReference>
<evidence type="ECO:0000313" key="2">
    <source>
        <dbReference type="EMBL" id="KKM02758.1"/>
    </source>
</evidence>
<dbReference type="InterPro" id="IPR051914">
    <property type="entry name" value="FAD-linked_OxidoTrans_Type4"/>
</dbReference>
<protein>
    <recommendedName>
        <fullName evidence="1">FAD-binding PCMH-type domain-containing protein</fullName>
    </recommendedName>
</protein>
<feature type="domain" description="FAD-binding PCMH-type" evidence="1">
    <location>
        <begin position="41"/>
        <end position="274"/>
    </location>
</feature>
<dbReference type="Gene3D" id="3.30.465.10">
    <property type="match status" value="1"/>
</dbReference>
<dbReference type="AlphaFoldDB" id="A0A0F9JUZ9"/>
<organism evidence="2">
    <name type="scientific">marine sediment metagenome</name>
    <dbReference type="NCBI Taxonomy" id="412755"/>
    <lineage>
        <taxon>unclassified sequences</taxon>
        <taxon>metagenomes</taxon>
        <taxon>ecological metagenomes</taxon>
    </lineage>
</organism>
<comment type="caution">
    <text evidence="2">The sequence shown here is derived from an EMBL/GenBank/DDBJ whole genome shotgun (WGS) entry which is preliminary data.</text>
</comment>
<sequence>MKVSKTGIYTVTPESDGLKAVHGCDRIRSDYPDYLKDESNVTGADAESLFFPRSLNHLVKIMMDAREKGKKVTISGGRTGICAGAVPAEGGYLVSLEKMTGILGLDYVFGDLTLRVESGIRLSELSARVRSKDLGPEIEFPDELKRNNKHYFYPPDPTETTATIGGTVATNASGARTLFYGPTRDYVEGIEVVLSTGELLRVNRGEVRAENGCFRVPKEKGRPLIIPAPSYGMPRTKHSAGLYSKKSMDLIDLFIGSEGILGVIAGVSVRLIEEPGVFLGGMAFFEEESDAVDFVVGAKKGDIRPISLE</sequence>
<feature type="non-terminal residue" evidence="2">
    <location>
        <position position="309"/>
    </location>
</feature>
<accession>A0A0F9JUZ9</accession>
<dbReference type="InterPro" id="IPR006094">
    <property type="entry name" value="Oxid_FAD_bind_N"/>
</dbReference>
<name>A0A0F9JUZ9_9ZZZZ</name>
<dbReference type="SUPFAM" id="SSF56176">
    <property type="entry name" value="FAD-binding/transporter-associated domain-like"/>
    <property type="match status" value="1"/>
</dbReference>
<dbReference type="GO" id="GO:0071949">
    <property type="term" value="F:FAD binding"/>
    <property type="evidence" value="ECO:0007669"/>
    <property type="project" value="InterPro"/>
</dbReference>
<dbReference type="InterPro" id="IPR016166">
    <property type="entry name" value="FAD-bd_PCMH"/>
</dbReference>
<dbReference type="PROSITE" id="PS51387">
    <property type="entry name" value="FAD_PCMH"/>
    <property type="match status" value="1"/>
</dbReference>
<dbReference type="InterPro" id="IPR016169">
    <property type="entry name" value="FAD-bd_PCMH_sub2"/>
</dbReference>
<dbReference type="InterPro" id="IPR036318">
    <property type="entry name" value="FAD-bd_PCMH-like_sf"/>
</dbReference>
<dbReference type="EMBL" id="LAZR01016847">
    <property type="protein sequence ID" value="KKM02758.1"/>
    <property type="molecule type" value="Genomic_DNA"/>
</dbReference>
<reference evidence="2" key="1">
    <citation type="journal article" date="2015" name="Nature">
        <title>Complex archaea that bridge the gap between prokaryotes and eukaryotes.</title>
        <authorList>
            <person name="Spang A."/>
            <person name="Saw J.H."/>
            <person name="Jorgensen S.L."/>
            <person name="Zaremba-Niedzwiedzka K."/>
            <person name="Martijn J."/>
            <person name="Lind A.E."/>
            <person name="van Eijk R."/>
            <person name="Schleper C."/>
            <person name="Guy L."/>
            <person name="Ettema T.J."/>
        </authorList>
    </citation>
    <scope>NUCLEOTIDE SEQUENCE</scope>
</reference>
<dbReference type="InterPro" id="IPR016167">
    <property type="entry name" value="FAD-bd_PCMH_sub1"/>
</dbReference>
<dbReference type="PANTHER" id="PTHR42934:SF2">
    <property type="entry name" value="GLYCOLATE OXIDASE SUBUNIT GLCD"/>
    <property type="match status" value="1"/>
</dbReference>
<gene>
    <name evidence="2" type="ORF">LCGC14_1781260</name>
</gene>
<evidence type="ECO:0000259" key="1">
    <source>
        <dbReference type="PROSITE" id="PS51387"/>
    </source>
</evidence>
<dbReference type="Gene3D" id="3.30.43.10">
    <property type="entry name" value="Uridine Diphospho-n-acetylenolpyruvylglucosamine Reductase, domain 2"/>
    <property type="match status" value="1"/>
</dbReference>
<proteinExistence type="predicted"/>